<evidence type="ECO:0000313" key="5">
    <source>
        <dbReference type="Proteomes" id="UP000646365"/>
    </source>
</evidence>
<name>A0A8J2YWE1_9PROT</name>
<organism evidence="4 5">
    <name type="scientific">Aliidongia dinghuensis</name>
    <dbReference type="NCBI Taxonomy" id="1867774"/>
    <lineage>
        <taxon>Bacteria</taxon>
        <taxon>Pseudomonadati</taxon>
        <taxon>Pseudomonadota</taxon>
        <taxon>Alphaproteobacteria</taxon>
        <taxon>Rhodospirillales</taxon>
        <taxon>Dongiaceae</taxon>
        <taxon>Aliidongia</taxon>
    </lineage>
</organism>
<keyword evidence="5" id="KW-1185">Reference proteome</keyword>
<dbReference type="GO" id="GO:0016747">
    <property type="term" value="F:acyltransferase activity, transferring groups other than amino-acyl groups"/>
    <property type="evidence" value="ECO:0007669"/>
    <property type="project" value="InterPro"/>
</dbReference>
<gene>
    <name evidence="4" type="ORF">GCM10011611_41790</name>
</gene>
<evidence type="ECO:0000256" key="1">
    <source>
        <dbReference type="ARBA" id="ARBA00022679"/>
    </source>
</evidence>
<dbReference type="SUPFAM" id="SSF55729">
    <property type="entry name" value="Acyl-CoA N-acyltransferases (Nat)"/>
    <property type="match status" value="1"/>
</dbReference>
<dbReference type="InterPro" id="IPR050832">
    <property type="entry name" value="Bact_Acetyltransf"/>
</dbReference>
<dbReference type="Gene3D" id="3.40.630.30">
    <property type="match status" value="1"/>
</dbReference>
<evidence type="ECO:0000256" key="2">
    <source>
        <dbReference type="ARBA" id="ARBA00023315"/>
    </source>
</evidence>
<dbReference type="AlphaFoldDB" id="A0A8J2YWE1"/>
<dbReference type="RefSeq" id="WP_189049375.1">
    <property type="nucleotide sequence ID" value="NZ_BMJQ01000011.1"/>
</dbReference>
<dbReference type="EMBL" id="BMJQ01000011">
    <property type="protein sequence ID" value="GGF31283.1"/>
    <property type="molecule type" value="Genomic_DNA"/>
</dbReference>
<dbReference type="CDD" id="cd04301">
    <property type="entry name" value="NAT_SF"/>
    <property type="match status" value="1"/>
</dbReference>
<keyword evidence="1" id="KW-0808">Transferase</keyword>
<dbReference type="PANTHER" id="PTHR43877">
    <property type="entry name" value="AMINOALKYLPHOSPHONATE N-ACETYLTRANSFERASE-RELATED-RELATED"/>
    <property type="match status" value="1"/>
</dbReference>
<feature type="domain" description="N-acetyltransferase" evidence="3">
    <location>
        <begin position="12"/>
        <end position="161"/>
    </location>
</feature>
<dbReference type="PROSITE" id="PS51186">
    <property type="entry name" value="GNAT"/>
    <property type="match status" value="1"/>
</dbReference>
<proteinExistence type="predicted"/>
<evidence type="ECO:0000259" key="3">
    <source>
        <dbReference type="PROSITE" id="PS51186"/>
    </source>
</evidence>
<protein>
    <submittedName>
        <fullName evidence="4">GNAT family N-acetyltransferase</fullName>
    </submittedName>
</protein>
<dbReference type="Pfam" id="PF00583">
    <property type="entry name" value="Acetyltransf_1"/>
    <property type="match status" value="1"/>
</dbReference>
<dbReference type="InterPro" id="IPR000182">
    <property type="entry name" value="GNAT_dom"/>
</dbReference>
<keyword evidence="2" id="KW-0012">Acyltransferase</keyword>
<dbReference type="PANTHER" id="PTHR43877:SF2">
    <property type="entry name" value="AMINOALKYLPHOSPHONATE N-ACETYLTRANSFERASE-RELATED"/>
    <property type="match status" value="1"/>
</dbReference>
<sequence>MTAEILRIGEDLDLSPVGSAEIDRLTRLQRAAYAPWLPVLGLEPLPYRADYRQLLEDHEAWFVRRGDGTEVGALVIETLPDHLLIWSVAVAPECHGQGIGRALMGFAEAETVRRGRSEVRLYTHVLMAKNIALYQRLGYVETGREATPDGRRIVHMAKRLEPR</sequence>
<evidence type="ECO:0000313" key="4">
    <source>
        <dbReference type="EMBL" id="GGF31283.1"/>
    </source>
</evidence>
<dbReference type="Proteomes" id="UP000646365">
    <property type="component" value="Unassembled WGS sequence"/>
</dbReference>
<accession>A0A8J2YWE1</accession>
<reference evidence="4" key="2">
    <citation type="submission" date="2020-09" db="EMBL/GenBank/DDBJ databases">
        <authorList>
            <person name="Sun Q."/>
            <person name="Zhou Y."/>
        </authorList>
    </citation>
    <scope>NUCLEOTIDE SEQUENCE</scope>
    <source>
        <strain evidence="4">CGMCC 1.15725</strain>
    </source>
</reference>
<comment type="caution">
    <text evidence="4">The sequence shown here is derived from an EMBL/GenBank/DDBJ whole genome shotgun (WGS) entry which is preliminary data.</text>
</comment>
<reference evidence="4" key="1">
    <citation type="journal article" date="2014" name="Int. J. Syst. Evol. Microbiol.">
        <title>Complete genome sequence of Corynebacterium casei LMG S-19264T (=DSM 44701T), isolated from a smear-ripened cheese.</title>
        <authorList>
            <consortium name="US DOE Joint Genome Institute (JGI-PGF)"/>
            <person name="Walter F."/>
            <person name="Albersmeier A."/>
            <person name="Kalinowski J."/>
            <person name="Ruckert C."/>
        </authorList>
    </citation>
    <scope>NUCLEOTIDE SEQUENCE</scope>
    <source>
        <strain evidence="4">CGMCC 1.15725</strain>
    </source>
</reference>
<dbReference type="InterPro" id="IPR016181">
    <property type="entry name" value="Acyl_CoA_acyltransferase"/>
</dbReference>